<accession>A0A6G0T9W1</accession>
<gene>
    <name evidence="1" type="ORF">AGLY_012311</name>
</gene>
<proteinExistence type="predicted"/>
<dbReference type="Proteomes" id="UP000475862">
    <property type="component" value="Unassembled WGS sequence"/>
</dbReference>
<keyword evidence="2" id="KW-1185">Reference proteome</keyword>
<organism evidence="1 2">
    <name type="scientific">Aphis glycines</name>
    <name type="common">Soybean aphid</name>
    <dbReference type="NCBI Taxonomy" id="307491"/>
    <lineage>
        <taxon>Eukaryota</taxon>
        <taxon>Metazoa</taxon>
        <taxon>Ecdysozoa</taxon>
        <taxon>Arthropoda</taxon>
        <taxon>Hexapoda</taxon>
        <taxon>Insecta</taxon>
        <taxon>Pterygota</taxon>
        <taxon>Neoptera</taxon>
        <taxon>Paraneoptera</taxon>
        <taxon>Hemiptera</taxon>
        <taxon>Sternorrhyncha</taxon>
        <taxon>Aphidomorpha</taxon>
        <taxon>Aphidoidea</taxon>
        <taxon>Aphididae</taxon>
        <taxon>Aphidini</taxon>
        <taxon>Aphis</taxon>
        <taxon>Aphis</taxon>
    </lineage>
</organism>
<protein>
    <submittedName>
        <fullName evidence="1">Uncharacterized protein</fullName>
    </submittedName>
</protein>
<sequence length="224" mass="25331">MMGKFTKLLSKNSNQLNTNLDRIGLLGTEDLKKKNPKNKQIDGQLQYNQLPITTDITPIGKARIYMHLSLVQLEFRVLTICTTNDINCLTLFYGLQGQTCIIAIIQTPSHGTYLVKNSTNYSFVRKLAYLGRFLADSQCPPLVIDYRCLTFVARDLKITTALVANDDIIIYLDAALPATPCSLYLSIPITDLYSIRLTCLLPDNTNLKSYRKLTRCHKIMEMLS</sequence>
<evidence type="ECO:0000313" key="2">
    <source>
        <dbReference type="Proteomes" id="UP000475862"/>
    </source>
</evidence>
<evidence type="ECO:0000313" key="1">
    <source>
        <dbReference type="EMBL" id="KAE9528736.1"/>
    </source>
</evidence>
<comment type="caution">
    <text evidence="1">The sequence shown here is derived from an EMBL/GenBank/DDBJ whole genome shotgun (WGS) entry which is preliminary data.</text>
</comment>
<reference evidence="1 2" key="1">
    <citation type="submission" date="2019-08" db="EMBL/GenBank/DDBJ databases">
        <title>The genome of the soybean aphid Biotype 1, its phylome, world population structure and adaptation to the North American continent.</title>
        <authorList>
            <person name="Giordano R."/>
            <person name="Donthu R.K."/>
            <person name="Hernandez A.G."/>
            <person name="Wright C.L."/>
            <person name="Zimin A.V."/>
        </authorList>
    </citation>
    <scope>NUCLEOTIDE SEQUENCE [LARGE SCALE GENOMIC DNA]</scope>
    <source>
        <tissue evidence="1">Whole aphids</tissue>
    </source>
</reference>
<name>A0A6G0T9W1_APHGL</name>
<dbReference type="AlphaFoldDB" id="A0A6G0T9W1"/>
<dbReference type="EMBL" id="VYZN01000048">
    <property type="protein sequence ID" value="KAE9528736.1"/>
    <property type="molecule type" value="Genomic_DNA"/>
</dbReference>